<name>A0A507EBI3_9FUNG</name>
<evidence type="ECO:0000313" key="3">
    <source>
        <dbReference type="EMBL" id="TPX61443.1"/>
    </source>
</evidence>
<keyword evidence="2" id="KW-0472">Membrane</keyword>
<dbReference type="Proteomes" id="UP000318582">
    <property type="component" value="Unassembled WGS sequence"/>
</dbReference>
<reference evidence="3 4" key="1">
    <citation type="journal article" date="2019" name="Sci. Rep.">
        <title>Comparative genomics of chytrid fungi reveal insights into the obligate biotrophic and pathogenic lifestyle of Synchytrium endobioticum.</title>
        <authorList>
            <person name="van de Vossenberg B.T.L.H."/>
            <person name="Warris S."/>
            <person name="Nguyen H.D.T."/>
            <person name="van Gent-Pelzer M.P.E."/>
            <person name="Joly D.L."/>
            <person name="van de Geest H.C."/>
            <person name="Bonants P.J.M."/>
            <person name="Smith D.S."/>
            <person name="Levesque C.A."/>
            <person name="van der Lee T.A.J."/>
        </authorList>
    </citation>
    <scope>NUCLEOTIDE SEQUENCE [LARGE SCALE GENOMIC DNA]</scope>
    <source>
        <strain evidence="3 4">CBS 809.83</strain>
    </source>
</reference>
<gene>
    <name evidence="3" type="ORF">PhCBS80983_g01082</name>
</gene>
<keyword evidence="2" id="KW-0812">Transmembrane</keyword>
<accession>A0A507EBI3</accession>
<sequence>MRLPTRTLTRPLLASNAPLRPHLTLRAMATTPKGDPNSSDPAENPYLYSKERDPMAGMSEEEKEAIRKNIRSESQRAFSISYGIIGGGMLAVVSLGAGRLCLRGA</sequence>
<protein>
    <submittedName>
        <fullName evidence="3">Uncharacterized protein</fullName>
    </submittedName>
</protein>
<feature type="region of interest" description="Disordered" evidence="1">
    <location>
        <begin position="1"/>
        <end position="68"/>
    </location>
</feature>
<dbReference type="EMBL" id="QEAQ01000007">
    <property type="protein sequence ID" value="TPX61443.1"/>
    <property type="molecule type" value="Genomic_DNA"/>
</dbReference>
<organism evidence="3 4">
    <name type="scientific">Powellomyces hirtus</name>
    <dbReference type="NCBI Taxonomy" id="109895"/>
    <lineage>
        <taxon>Eukaryota</taxon>
        <taxon>Fungi</taxon>
        <taxon>Fungi incertae sedis</taxon>
        <taxon>Chytridiomycota</taxon>
        <taxon>Chytridiomycota incertae sedis</taxon>
        <taxon>Chytridiomycetes</taxon>
        <taxon>Spizellomycetales</taxon>
        <taxon>Powellomycetaceae</taxon>
        <taxon>Powellomyces</taxon>
    </lineage>
</organism>
<comment type="caution">
    <text evidence="3">The sequence shown here is derived from an EMBL/GenBank/DDBJ whole genome shotgun (WGS) entry which is preliminary data.</text>
</comment>
<evidence type="ECO:0000313" key="4">
    <source>
        <dbReference type="Proteomes" id="UP000318582"/>
    </source>
</evidence>
<dbReference type="AlphaFoldDB" id="A0A507EBI3"/>
<feature type="compositionally biased region" description="Low complexity" evidence="1">
    <location>
        <begin position="1"/>
        <end position="13"/>
    </location>
</feature>
<evidence type="ECO:0000256" key="2">
    <source>
        <dbReference type="SAM" id="Phobius"/>
    </source>
</evidence>
<feature type="transmembrane region" description="Helical" evidence="2">
    <location>
        <begin position="77"/>
        <end position="97"/>
    </location>
</feature>
<evidence type="ECO:0000256" key="1">
    <source>
        <dbReference type="SAM" id="MobiDB-lite"/>
    </source>
</evidence>
<keyword evidence="2" id="KW-1133">Transmembrane helix</keyword>
<keyword evidence="4" id="KW-1185">Reference proteome</keyword>
<proteinExistence type="predicted"/>